<dbReference type="UniPathway" id="UPA00541">
    <property type="reaction ID" value="UER00602"/>
</dbReference>
<dbReference type="Pfam" id="PF02782">
    <property type="entry name" value="FGGY_C"/>
    <property type="match status" value="1"/>
</dbReference>
<comment type="pathway">
    <text evidence="8">Carbohydrate degradation; L-rhamnose degradation; glycerone phosphate from L-rhamnose: step 2/3.</text>
</comment>
<evidence type="ECO:0000256" key="5">
    <source>
        <dbReference type="ARBA" id="ARBA00022840"/>
    </source>
</evidence>
<evidence type="ECO:0000256" key="1">
    <source>
        <dbReference type="ARBA" id="ARBA00009156"/>
    </source>
</evidence>
<dbReference type="InterPro" id="IPR013449">
    <property type="entry name" value="Rhamnulokinase"/>
</dbReference>
<dbReference type="SUPFAM" id="SSF53067">
    <property type="entry name" value="Actin-like ATPase domain"/>
    <property type="match status" value="2"/>
</dbReference>
<evidence type="ECO:0000259" key="11">
    <source>
        <dbReference type="Pfam" id="PF02782"/>
    </source>
</evidence>
<evidence type="ECO:0000256" key="3">
    <source>
        <dbReference type="ARBA" id="ARBA00022741"/>
    </source>
</evidence>
<feature type="binding site" evidence="8">
    <location>
        <begin position="237"/>
        <end position="239"/>
    </location>
    <ligand>
        <name>substrate</name>
    </ligand>
</feature>
<comment type="similarity">
    <text evidence="1">Belongs to the FGGY kinase family.</text>
</comment>
<dbReference type="PANTHER" id="PTHR10196">
    <property type="entry name" value="SUGAR KINASE"/>
    <property type="match status" value="1"/>
</dbReference>
<dbReference type="NCBIfam" id="TIGR02627">
    <property type="entry name" value="rhamnulo_kin"/>
    <property type="match status" value="1"/>
</dbReference>
<comment type="caution">
    <text evidence="12">The sequence shown here is derived from an EMBL/GenBank/DDBJ whole genome shotgun (WGS) entry which is preliminary data.</text>
</comment>
<reference evidence="12 13" key="1">
    <citation type="submission" date="2020-08" db="EMBL/GenBank/DDBJ databases">
        <title>Genomic Encyclopedia of Type Strains, Phase IV (KMG-IV): sequencing the most valuable type-strain genomes for metagenomic binning, comparative biology and taxonomic classification.</title>
        <authorList>
            <person name="Goeker M."/>
        </authorList>
    </citation>
    <scope>NUCLEOTIDE SEQUENCE [LARGE SCALE GENOMIC DNA]</scope>
    <source>
        <strain evidence="12 13">DSM 14925</strain>
    </source>
</reference>
<name>A0A841C497_9LACT</name>
<dbReference type="GO" id="GO:0008993">
    <property type="term" value="F:rhamnulokinase activity"/>
    <property type="evidence" value="ECO:0007669"/>
    <property type="project" value="UniProtKB-UniRule"/>
</dbReference>
<dbReference type="Proteomes" id="UP000562464">
    <property type="component" value="Unassembled WGS sequence"/>
</dbReference>
<keyword evidence="7 8" id="KW-0684">Rhamnose metabolism</keyword>
<keyword evidence="2 8" id="KW-0808">Transferase</keyword>
<dbReference type="InterPro" id="IPR043129">
    <property type="entry name" value="ATPase_NBD"/>
</dbReference>
<organism evidence="12 13">
    <name type="scientific">Lactovum miscens</name>
    <dbReference type="NCBI Taxonomy" id="190387"/>
    <lineage>
        <taxon>Bacteria</taxon>
        <taxon>Bacillati</taxon>
        <taxon>Bacillota</taxon>
        <taxon>Bacilli</taxon>
        <taxon>Lactobacillales</taxon>
        <taxon>Streptococcaceae</taxon>
        <taxon>Lactovum</taxon>
    </lineage>
</organism>
<dbReference type="Gene3D" id="3.30.420.40">
    <property type="match status" value="2"/>
</dbReference>
<evidence type="ECO:0000313" key="12">
    <source>
        <dbReference type="EMBL" id="MBB5887643.1"/>
    </source>
</evidence>
<comment type="cofactor">
    <cofactor evidence="8">
        <name>Mg(2+)</name>
        <dbReference type="ChEBI" id="CHEBI:18420"/>
    </cofactor>
</comment>
<evidence type="ECO:0000256" key="4">
    <source>
        <dbReference type="ARBA" id="ARBA00022777"/>
    </source>
</evidence>
<comment type="catalytic activity">
    <reaction evidence="8">
        <text>L-rhamnulose + ATP = L-rhamnulose 1-phosphate + ADP + H(+)</text>
        <dbReference type="Rhea" id="RHEA:20117"/>
        <dbReference type="ChEBI" id="CHEBI:15378"/>
        <dbReference type="ChEBI" id="CHEBI:17897"/>
        <dbReference type="ChEBI" id="CHEBI:30616"/>
        <dbReference type="ChEBI" id="CHEBI:58313"/>
        <dbReference type="ChEBI" id="CHEBI:456216"/>
        <dbReference type="EC" id="2.7.1.5"/>
    </reaction>
</comment>
<comment type="similarity">
    <text evidence="8">Belongs to the rhamnulokinase family.</text>
</comment>
<dbReference type="HAMAP" id="MF_01535">
    <property type="entry name" value="Rhamnulokinase"/>
    <property type="match status" value="1"/>
</dbReference>
<evidence type="ECO:0000259" key="10">
    <source>
        <dbReference type="Pfam" id="PF00370"/>
    </source>
</evidence>
<evidence type="ECO:0000256" key="6">
    <source>
        <dbReference type="ARBA" id="ARBA00023157"/>
    </source>
</evidence>
<keyword evidence="3 8" id="KW-0547">Nucleotide-binding</keyword>
<dbReference type="GO" id="GO:0005524">
    <property type="term" value="F:ATP binding"/>
    <property type="evidence" value="ECO:0007669"/>
    <property type="project" value="UniProtKB-KW"/>
</dbReference>
<gene>
    <name evidence="8" type="primary">rhaB</name>
    <name evidence="12" type="ORF">HNQ37_000515</name>
</gene>
<dbReference type="GO" id="GO:0019301">
    <property type="term" value="P:rhamnose catabolic process"/>
    <property type="evidence" value="ECO:0007669"/>
    <property type="project" value="UniProtKB-UniRule"/>
</dbReference>
<evidence type="ECO:0000256" key="9">
    <source>
        <dbReference type="NCBIfam" id="TIGR02627"/>
    </source>
</evidence>
<feature type="binding site" evidence="8">
    <location>
        <position position="308"/>
    </location>
    <ligand>
        <name>ATP</name>
        <dbReference type="ChEBI" id="CHEBI:30616"/>
    </ligand>
</feature>
<evidence type="ECO:0000313" key="13">
    <source>
        <dbReference type="Proteomes" id="UP000562464"/>
    </source>
</evidence>
<dbReference type="FunFam" id="3.30.420.40:FF:000064">
    <property type="entry name" value="Rhamnulokinase"/>
    <property type="match status" value="1"/>
</dbReference>
<dbReference type="EMBL" id="JACHHV010000006">
    <property type="protein sequence ID" value="MBB5887643.1"/>
    <property type="molecule type" value="Genomic_DNA"/>
</dbReference>
<dbReference type="Pfam" id="PF00370">
    <property type="entry name" value="FGGY_N"/>
    <property type="match status" value="1"/>
</dbReference>
<proteinExistence type="inferred from homology"/>
<keyword evidence="5 8" id="KW-0067">ATP-binding</keyword>
<sequence>MIDYKNYIAIDIGASSGRLIYGYLKSGKLQLEEIHRFKNGFHQINHHDRWDIDFLIREIFIGLEKVKERGVDECRIGIDTWGIDYVLIRKNGEKIADPISYRDKRTNNKMQEFCSKVSKEKIYEKTGIQFLDFNTLYQLYAEDKETLAKADKLLFIPDYIGYILTGRQVTEVTNASTTQMLNLRKELFDSELLEALHIKPELFNPLVDPGTVLGEICEKWYDQYDLPKAEVITVATHDTASAVSGTPVLNSDKDNWAYISSGTWSLIGRELKTPINTKEAYESNFTNEWGAYGTYRFLKNIMGMWMIQEVQRLFENGKNTYSQIATLSQDTPFYNSIVDVRDIRFTNPPNMIEEVQNACRETNQPIPETLGELANCIYSSLAISYKEELKNLEKLCGVAIDELYIVGGGSNVEVLNQLTANLARVKVYAGPSEATAIGNLIVQMIAYKDIASIKEARKIIYQSFEIKEYQPQV</sequence>
<dbReference type="GO" id="GO:0005829">
    <property type="term" value="C:cytosol"/>
    <property type="evidence" value="ECO:0007669"/>
    <property type="project" value="TreeGrafter"/>
</dbReference>
<feature type="binding site" evidence="8">
    <location>
        <position position="82"/>
    </location>
    <ligand>
        <name>substrate</name>
    </ligand>
</feature>
<keyword evidence="4 8" id="KW-0418">Kinase</keyword>
<keyword evidence="6 8" id="KW-1015">Disulfide bond</keyword>
<evidence type="ECO:0000256" key="7">
    <source>
        <dbReference type="ARBA" id="ARBA00023308"/>
    </source>
</evidence>
<dbReference type="InterPro" id="IPR018484">
    <property type="entry name" value="FGGY_N"/>
</dbReference>
<keyword evidence="13" id="KW-1185">Reference proteome</keyword>
<dbReference type="GO" id="GO:0006071">
    <property type="term" value="P:glycerol metabolic process"/>
    <property type="evidence" value="ECO:0007669"/>
    <property type="project" value="TreeGrafter"/>
</dbReference>
<feature type="binding site" evidence="8">
    <location>
        <position position="408"/>
    </location>
    <ligand>
        <name>ATP</name>
        <dbReference type="ChEBI" id="CHEBI:30616"/>
    </ligand>
</feature>
<dbReference type="CDD" id="cd07771">
    <property type="entry name" value="ASKHA_NBD_FGGY_RhaB-like"/>
    <property type="match status" value="1"/>
</dbReference>
<feature type="binding site" evidence="8">
    <location>
        <begin position="14"/>
        <end position="18"/>
    </location>
    <ligand>
        <name>ATP</name>
        <dbReference type="ChEBI" id="CHEBI:30616"/>
    </ligand>
</feature>
<evidence type="ECO:0000256" key="2">
    <source>
        <dbReference type="ARBA" id="ARBA00022679"/>
    </source>
</evidence>
<dbReference type="AlphaFoldDB" id="A0A841C497"/>
<dbReference type="InterPro" id="IPR018485">
    <property type="entry name" value="FGGY_C"/>
</dbReference>
<feature type="binding site" evidence="8">
    <location>
        <position position="263"/>
    </location>
    <ligand>
        <name>ATP</name>
        <dbReference type="ChEBI" id="CHEBI:30616"/>
    </ligand>
</feature>
<keyword evidence="8" id="KW-0460">Magnesium</keyword>
<protein>
    <recommendedName>
        <fullName evidence="8 9">Rhamnulokinase</fullName>
        <shortName evidence="8">RhaB</shortName>
        <ecNumber evidence="8 9">2.7.1.5</ecNumber>
    </recommendedName>
    <alternativeName>
        <fullName evidence="8">ATP:L-rhamnulose phosphotransferase</fullName>
    </alternativeName>
    <alternativeName>
        <fullName evidence="8">L-rhamnulose 1-kinase</fullName>
    </alternativeName>
    <alternativeName>
        <fullName evidence="8">Rhamnulose kinase</fullName>
    </alternativeName>
</protein>
<feature type="disulfide bond" evidence="8">
    <location>
        <begin position="359"/>
        <end position="376"/>
    </location>
</feature>
<feature type="domain" description="Carbohydrate kinase FGGY C-terminal" evidence="11">
    <location>
        <begin position="257"/>
        <end position="447"/>
    </location>
</feature>
<dbReference type="GO" id="GO:0004370">
    <property type="term" value="F:glycerol kinase activity"/>
    <property type="evidence" value="ECO:0007669"/>
    <property type="project" value="TreeGrafter"/>
</dbReference>
<feature type="active site" description="Proton acceptor" evidence="8">
    <location>
        <position position="238"/>
    </location>
</feature>
<dbReference type="EC" id="2.7.1.5" evidence="8 9"/>
<dbReference type="PANTHER" id="PTHR10196:SF93">
    <property type="entry name" value="L-RHAMNULOKINASE"/>
    <property type="match status" value="1"/>
</dbReference>
<dbReference type="RefSeq" id="WP_183539015.1">
    <property type="nucleotide sequence ID" value="NZ_JACHHV010000006.1"/>
</dbReference>
<accession>A0A841C497</accession>
<evidence type="ECO:0000256" key="8">
    <source>
        <dbReference type="HAMAP-Rule" id="MF_01535"/>
    </source>
</evidence>
<comment type="caution">
    <text evidence="8">Lacks conserved residue(s) required for the propagation of feature annotation.</text>
</comment>
<feature type="binding site" evidence="8">
    <location>
        <position position="300"/>
    </location>
    <ligand>
        <name>substrate</name>
    </ligand>
</feature>
<comment type="function">
    <text evidence="8">Involved in the catabolism of L-rhamnose (6-deoxy-L-mannose). Catalyzes the transfer of the gamma-phosphate group from ATP to the 1-hydroxyl group of L-rhamnulose to yield L-rhamnulose 1-phosphate.</text>
</comment>
<feature type="domain" description="Carbohydrate kinase FGGY N-terminal" evidence="10">
    <location>
        <begin position="7"/>
        <end position="243"/>
    </location>
</feature>